<reference evidence="2 3" key="1">
    <citation type="submission" date="2017-10" db="EMBL/GenBank/DDBJ databases">
        <title>Bacillus sp. nov., a halophilic bacterium isolated from a Yangshapao Lake.</title>
        <authorList>
            <person name="Wang H."/>
        </authorList>
    </citation>
    <scope>NUCLEOTIDE SEQUENCE [LARGE SCALE GENOMIC DNA]</scope>
    <source>
        <strain evidence="2 3">YSP-3</strain>
    </source>
</reference>
<dbReference type="Proteomes" id="UP000248066">
    <property type="component" value="Unassembled WGS sequence"/>
</dbReference>
<dbReference type="AlphaFoldDB" id="A0A2W0HTX9"/>
<organism evidence="2 3">
    <name type="scientific">Alteribacter lacisalsi</name>
    <dbReference type="NCBI Taxonomy" id="2045244"/>
    <lineage>
        <taxon>Bacteria</taxon>
        <taxon>Bacillati</taxon>
        <taxon>Bacillota</taxon>
        <taxon>Bacilli</taxon>
        <taxon>Bacillales</taxon>
        <taxon>Bacillaceae</taxon>
        <taxon>Alteribacter</taxon>
    </lineage>
</organism>
<evidence type="ECO:0000259" key="1">
    <source>
        <dbReference type="Pfam" id="PF13559"/>
    </source>
</evidence>
<proteinExistence type="predicted"/>
<dbReference type="RefSeq" id="WP_110515793.1">
    <property type="nucleotide sequence ID" value="NZ_PDOF01000001.1"/>
</dbReference>
<protein>
    <recommendedName>
        <fullName evidence="1">Protein-glutamine gamma-glutamyltransferase-like C-terminal domain-containing protein</fullName>
    </recommendedName>
</protein>
<dbReference type="EMBL" id="PDOF01000001">
    <property type="protein sequence ID" value="PYZ97078.1"/>
    <property type="molecule type" value="Genomic_DNA"/>
</dbReference>
<evidence type="ECO:0000313" key="2">
    <source>
        <dbReference type="EMBL" id="PYZ97078.1"/>
    </source>
</evidence>
<dbReference type="InterPro" id="IPR025403">
    <property type="entry name" value="TgpA-like_C"/>
</dbReference>
<dbReference type="Pfam" id="PF13559">
    <property type="entry name" value="DUF4129"/>
    <property type="match status" value="1"/>
</dbReference>
<gene>
    <name evidence="2" type="ORF">CR205_00270</name>
</gene>
<evidence type="ECO:0000313" key="3">
    <source>
        <dbReference type="Proteomes" id="UP000248066"/>
    </source>
</evidence>
<keyword evidence="3" id="KW-1185">Reference proteome</keyword>
<name>A0A2W0HTX9_9BACI</name>
<accession>A0A2W0HTX9</accession>
<sequence>MEHSLARKGYGRLAFQTADEWLAPLPAPDSAKDTIARTYQKVRYGGEQVSKDERERFKQAIRHVMTEVKQKGER</sequence>
<feature type="domain" description="Protein-glutamine gamma-glutamyltransferase-like C-terminal" evidence="1">
    <location>
        <begin position="1"/>
        <end position="62"/>
    </location>
</feature>
<comment type="caution">
    <text evidence="2">The sequence shown here is derived from an EMBL/GenBank/DDBJ whole genome shotgun (WGS) entry which is preliminary data.</text>
</comment>